<name>A0A8S5T1M4_9CAUD</name>
<keyword evidence="1" id="KW-0812">Transmembrane</keyword>
<accession>A0A8S5T1M4</accession>
<proteinExistence type="predicted"/>
<protein>
    <submittedName>
        <fullName evidence="2">Uncharacterized protein</fullName>
    </submittedName>
</protein>
<reference evidence="2" key="1">
    <citation type="journal article" date="2021" name="Proc. Natl. Acad. Sci. U.S.A.">
        <title>A Catalog of Tens of Thousands of Viruses from Human Metagenomes Reveals Hidden Associations with Chronic Diseases.</title>
        <authorList>
            <person name="Tisza M.J."/>
            <person name="Buck C.B."/>
        </authorList>
    </citation>
    <scope>NUCLEOTIDE SEQUENCE</scope>
    <source>
        <strain evidence="2">CtWb16</strain>
    </source>
</reference>
<keyword evidence="1" id="KW-0472">Membrane</keyword>
<organism evidence="2">
    <name type="scientific">Myoviridae sp. ctWb16</name>
    <dbReference type="NCBI Taxonomy" id="2827690"/>
    <lineage>
        <taxon>Viruses</taxon>
        <taxon>Duplodnaviria</taxon>
        <taxon>Heunggongvirae</taxon>
        <taxon>Uroviricota</taxon>
        <taxon>Caudoviricetes</taxon>
    </lineage>
</organism>
<sequence length="133" mass="16207">MTDKYKYIPLYENGYDEYVLPKKIHKELLPHSKFKWGMNKYRYYEHNGQIVIERWFTLLFILWIIVMFIPSILINGVPQTVEEIKTSIKHIFNAPYMYDYIQRKFYTGKLNPTYEKFMKHAKLIKKGKENENA</sequence>
<evidence type="ECO:0000313" key="2">
    <source>
        <dbReference type="EMBL" id="DAF56690.1"/>
    </source>
</evidence>
<dbReference type="EMBL" id="BK032721">
    <property type="protein sequence ID" value="DAF56690.1"/>
    <property type="molecule type" value="Genomic_DNA"/>
</dbReference>
<keyword evidence="1" id="KW-1133">Transmembrane helix</keyword>
<feature type="transmembrane region" description="Helical" evidence="1">
    <location>
        <begin position="55"/>
        <end position="74"/>
    </location>
</feature>
<evidence type="ECO:0000256" key="1">
    <source>
        <dbReference type="SAM" id="Phobius"/>
    </source>
</evidence>